<reference evidence="2" key="1">
    <citation type="submission" date="2022-12" db="EMBL/GenBank/DDBJ databases">
        <authorList>
            <person name="Petersen C."/>
        </authorList>
    </citation>
    <scope>NUCLEOTIDE SEQUENCE</scope>
    <source>
        <strain evidence="2">IBT 15544</strain>
    </source>
</reference>
<dbReference type="OrthoDB" id="3900342at2759"/>
<keyword evidence="1" id="KW-1133">Transmembrane helix</keyword>
<evidence type="ECO:0000313" key="3">
    <source>
        <dbReference type="Proteomes" id="UP001150904"/>
    </source>
</evidence>
<dbReference type="GO" id="GO:0016020">
    <property type="term" value="C:membrane"/>
    <property type="evidence" value="ECO:0007669"/>
    <property type="project" value="TreeGrafter"/>
</dbReference>
<dbReference type="GeneID" id="83175113"/>
<dbReference type="InterPro" id="IPR050524">
    <property type="entry name" value="APC_YAT"/>
</dbReference>
<dbReference type="AlphaFoldDB" id="A0A9W9NF15"/>
<dbReference type="PANTHER" id="PTHR43341:SF39">
    <property type="entry name" value="AMINO ACID TRANSPORTER (EUROFUNG)-RELATED"/>
    <property type="match status" value="1"/>
</dbReference>
<evidence type="ECO:0000256" key="1">
    <source>
        <dbReference type="SAM" id="Phobius"/>
    </source>
</evidence>
<feature type="transmembrane region" description="Helical" evidence="1">
    <location>
        <begin position="62"/>
        <end position="82"/>
    </location>
</feature>
<keyword evidence="1" id="KW-0472">Membrane</keyword>
<dbReference type="PANTHER" id="PTHR43341">
    <property type="entry name" value="AMINO ACID PERMEASE"/>
    <property type="match status" value="1"/>
</dbReference>
<dbReference type="EMBL" id="JAPQKR010000004">
    <property type="protein sequence ID" value="KAJ5218651.1"/>
    <property type="molecule type" value="Genomic_DNA"/>
</dbReference>
<accession>A0A9W9NF15</accession>
<dbReference type="GO" id="GO:0015171">
    <property type="term" value="F:amino acid transmembrane transporter activity"/>
    <property type="evidence" value="ECO:0007669"/>
    <property type="project" value="TreeGrafter"/>
</dbReference>
<dbReference type="RefSeq" id="XP_058313224.1">
    <property type="nucleotide sequence ID" value="XM_058447813.1"/>
</dbReference>
<protein>
    <submittedName>
        <fullName evidence="2">Uncharacterized protein</fullName>
    </submittedName>
</protein>
<gene>
    <name evidence="2" type="ORF">N7498_000750</name>
</gene>
<name>A0A9W9NF15_9EURO</name>
<dbReference type="Proteomes" id="UP001150904">
    <property type="component" value="Unassembled WGS sequence"/>
</dbReference>
<proteinExistence type="predicted"/>
<keyword evidence="1" id="KW-0812">Transmembrane</keyword>
<organism evidence="2 3">
    <name type="scientific">Penicillium cinerascens</name>
    <dbReference type="NCBI Taxonomy" id="70096"/>
    <lineage>
        <taxon>Eukaryota</taxon>
        <taxon>Fungi</taxon>
        <taxon>Dikarya</taxon>
        <taxon>Ascomycota</taxon>
        <taxon>Pezizomycotina</taxon>
        <taxon>Eurotiomycetes</taxon>
        <taxon>Eurotiomycetidae</taxon>
        <taxon>Eurotiales</taxon>
        <taxon>Aspergillaceae</taxon>
        <taxon>Penicillium</taxon>
    </lineage>
</organism>
<reference evidence="2" key="2">
    <citation type="journal article" date="2023" name="IMA Fungus">
        <title>Comparative genomic study of the Penicillium genus elucidates a diverse pangenome and 15 lateral gene transfer events.</title>
        <authorList>
            <person name="Petersen C."/>
            <person name="Sorensen T."/>
            <person name="Nielsen M.R."/>
            <person name="Sondergaard T.E."/>
            <person name="Sorensen J.L."/>
            <person name="Fitzpatrick D.A."/>
            <person name="Frisvad J.C."/>
            <person name="Nielsen K.L."/>
        </authorList>
    </citation>
    <scope>NUCLEOTIDE SEQUENCE</scope>
    <source>
        <strain evidence="2">IBT 15544</strain>
    </source>
</reference>
<keyword evidence="3" id="KW-1185">Reference proteome</keyword>
<comment type="caution">
    <text evidence="2">The sequence shown here is derived from an EMBL/GenBank/DDBJ whole genome shotgun (WGS) entry which is preliminary data.</text>
</comment>
<evidence type="ECO:0000313" key="2">
    <source>
        <dbReference type="EMBL" id="KAJ5218651.1"/>
    </source>
</evidence>
<sequence>MQLSIEAIWDNKALVMELLKCPPVPSVRRSIFEPAAQFIDPAFGFAMDWVYFYFSVFKPFDVQGFVTSYFGLAFWAVMFVFWKVYHRTKFVISTEADLYSGKAEVDEECKFWEDGGWEERRKAELMQMY</sequence>